<evidence type="ECO:0000256" key="9">
    <source>
        <dbReference type="ARBA" id="ARBA00022741"/>
    </source>
</evidence>
<dbReference type="PROSITE" id="PS00844">
    <property type="entry name" value="DALA_DALA_LIGASE_2"/>
    <property type="match status" value="1"/>
</dbReference>
<dbReference type="InterPro" id="IPR011761">
    <property type="entry name" value="ATP-grasp"/>
</dbReference>
<evidence type="ECO:0000256" key="3">
    <source>
        <dbReference type="ARBA" id="ARBA00004496"/>
    </source>
</evidence>
<comment type="cofactor">
    <cofactor evidence="1">
        <name>Mn(2+)</name>
        <dbReference type="ChEBI" id="CHEBI:29035"/>
    </cofactor>
</comment>
<dbReference type="GO" id="GO:0009252">
    <property type="term" value="P:peptidoglycan biosynthetic process"/>
    <property type="evidence" value="ECO:0007669"/>
    <property type="project" value="UniProtKB-KW"/>
</dbReference>
<comment type="similarity">
    <text evidence="5">Belongs to the D-alanine--D-alanine ligase family.</text>
</comment>
<evidence type="ECO:0000256" key="6">
    <source>
        <dbReference type="ARBA" id="ARBA00022490"/>
    </source>
</evidence>
<dbReference type="SUPFAM" id="SSF56059">
    <property type="entry name" value="Glutathione synthetase ATP-binding domain-like"/>
    <property type="match status" value="1"/>
</dbReference>
<dbReference type="Pfam" id="PF01820">
    <property type="entry name" value="Dala_Dala_lig_N"/>
    <property type="match status" value="1"/>
</dbReference>
<keyword evidence="8" id="KW-0479">Metal-binding</keyword>
<evidence type="ECO:0000256" key="7">
    <source>
        <dbReference type="ARBA" id="ARBA00022598"/>
    </source>
</evidence>
<proteinExistence type="inferred from homology"/>
<gene>
    <name evidence="18" type="primary">ddl_10</name>
    <name evidence="18" type="ORF">GALL_367290</name>
</gene>
<evidence type="ECO:0000256" key="14">
    <source>
        <dbReference type="ARBA" id="ARBA00023211"/>
    </source>
</evidence>
<organism evidence="18">
    <name type="scientific">mine drainage metagenome</name>
    <dbReference type="NCBI Taxonomy" id="410659"/>
    <lineage>
        <taxon>unclassified sequences</taxon>
        <taxon>metagenomes</taxon>
        <taxon>ecological metagenomes</taxon>
    </lineage>
</organism>
<evidence type="ECO:0000256" key="16">
    <source>
        <dbReference type="ARBA" id="ARBA00060592"/>
    </source>
</evidence>
<keyword evidence="10" id="KW-0067">ATP-binding</keyword>
<evidence type="ECO:0000256" key="10">
    <source>
        <dbReference type="ARBA" id="ARBA00022840"/>
    </source>
</evidence>
<dbReference type="AlphaFoldDB" id="A0A1J5QD03"/>
<dbReference type="InterPro" id="IPR016185">
    <property type="entry name" value="PreATP-grasp_dom_sf"/>
</dbReference>
<dbReference type="Gene3D" id="3.40.50.20">
    <property type="match status" value="1"/>
</dbReference>
<dbReference type="InterPro" id="IPR000291">
    <property type="entry name" value="D-Ala_lig_Van_CS"/>
</dbReference>
<dbReference type="GO" id="GO:0005524">
    <property type="term" value="F:ATP binding"/>
    <property type="evidence" value="ECO:0007669"/>
    <property type="project" value="UniProtKB-KW"/>
</dbReference>
<evidence type="ECO:0000256" key="4">
    <source>
        <dbReference type="ARBA" id="ARBA00004752"/>
    </source>
</evidence>
<evidence type="ECO:0000256" key="2">
    <source>
        <dbReference type="ARBA" id="ARBA00001946"/>
    </source>
</evidence>
<dbReference type="PROSITE" id="PS50975">
    <property type="entry name" value="ATP_GRASP"/>
    <property type="match status" value="1"/>
</dbReference>
<dbReference type="FunFam" id="3.30.470.20:FF:000008">
    <property type="entry name" value="D-alanine--D-alanine ligase"/>
    <property type="match status" value="1"/>
</dbReference>
<reference evidence="18" key="1">
    <citation type="submission" date="2016-10" db="EMBL/GenBank/DDBJ databases">
        <title>Sequence of Gallionella enrichment culture.</title>
        <authorList>
            <person name="Poehlein A."/>
            <person name="Muehling M."/>
            <person name="Daniel R."/>
        </authorList>
    </citation>
    <scope>NUCLEOTIDE SEQUENCE</scope>
</reference>
<dbReference type="EMBL" id="MLJW01000917">
    <property type="protein sequence ID" value="OIQ81497.1"/>
    <property type="molecule type" value="Genomic_DNA"/>
</dbReference>
<comment type="cofactor">
    <cofactor evidence="2">
        <name>Mg(2+)</name>
        <dbReference type="ChEBI" id="CHEBI:18420"/>
    </cofactor>
</comment>
<keyword evidence="12" id="KW-0133">Cell shape</keyword>
<dbReference type="PANTHER" id="PTHR23132">
    <property type="entry name" value="D-ALANINE--D-ALANINE LIGASE"/>
    <property type="match status" value="1"/>
</dbReference>
<evidence type="ECO:0000313" key="18">
    <source>
        <dbReference type="EMBL" id="OIQ81497.1"/>
    </source>
</evidence>
<feature type="domain" description="ATP-grasp" evidence="17">
    <location>
        <begin position="98"/>
        <end position="307"/>
    </location>
</feature>
<dbReference type="NCBIfam" id="TIGR01205">
    <property type="entry name" value="D_ala_D_alaTIGR"/>
    <property type="match status" value="1"/>
</dbReference>
<keyword evidence="15" id="KW-0961">Cell wall biogenesis/degradation</keyword>
<evidence type="ECO:0000256" key="11">
    <source>
        <dbReference type="ARBA" id="ARBA00022842"/>
    </source>
</evidence>
<dbReference type="Pfam" id="PF07478">
    <property type="entry name" value="Dala_Dala_lig_C"/>
    <property type="match status" value="1"/>
</dbReference>
<dbReference type="GO" id="GO:0071555">
    <property type="term" value="P:cell wall organization"/>
    <property type="evidence" value="ECO:0007669"/>
    <property type="project" value="UniProtKB-KW"/>
</dbReference>
<comment type="pathway">
    <text evidence="4">Cell wall biogenesis; peptidoglycan biosynthesis.</text>
</comment>
<evidence type="ECO:0000256" key="8">
    <source>
        <dbReference type="ARBA" id="ARBA00022723"/>
    </source>
</evidence>
<dbReference type="SUPFAM" id="SSF52440">
    <property type="entry name" value="PreATP-grasp domain"/>
    <property type="match status" value="1"/>
</dbReference>
<evidence type="ECO:0000259" key="17">
    <source>
        <dbReference type="PROSITE" id="PS50975"/>
    </source>
</evidence>
<keyword evidence="9" id="KW-0547">Nucleotide-binding</keyword>
<dbReference type="EC" id="6.3.2.4" evidence="18"/>
<dbReference type="Gene3D" id="3.30.1490.20">
    <property type="entry name" value="ATP-grasp fold, A domain"/>
    <property type="match status" value="1"/>
</dbReference>
<dbReference type="InterPro" id="IPR011127">
    <property type="entry name" value="Dala_Dala_lig_N"/>
</dbReference>
<protein>
    <submittedName>
        <fullName evidence="18">D-alanine--D-alanine ligase</fullName>
        <ecNumber evidence="18">6.3.2.4</ecNumber>
    </submittedName>
</protein>
<keyword evidence="6" id="KW-0963">Cytoplasm</keyword>
<dbReference type="InterPro" id="IPR005905">
    <property type="entry name" value="D_ala_D_ala"/>
</dbReference>
<dbReference type="GO" id="GO:0008716">
    <property type="term" value="F:D-alanine-D-alanine ligase activity"/>
    <property type="evidence" value="ECO:0007669"/>
    <property type="project" value="UniProtKB-EC"/>
</dbReference>
<keyword evidence="13" id="KW-0573">Peptidoglycan synthesis</keyword>
<evidence type="ECO:0000256" key="1">
    <source>
        <dbReference type="ARBA" id="ARBA00001936"/>
    </source>
</evidence>
<dbReference type="InterPro" id="IPR011095">
    <property type="entry name" value="Dala_Dala_lig_C"/>
</dbReference>
<dbReference type="GO" id="GO:0046872">
    <property type="term" value="F:metal ion binding"/>
    <property type="evidence" value="ECO:0007669"/>
    <property type="project" value="UniProtKB-KW"/>
</dbReference>
<dbReference type="Gene3D" id="3.30.470.20">
    <property type="entry name" value="ATP-grasp fold, B domain"/>
    <property type="match status" value="1"/>
</dbReference>
<dbReference type="GO" id="GO:0005829">
    <property type="term" value="C:cytosol"/>
    <property type="evidence" value="ECO:0007669"/>
    <property type="project" value="TreeGrafter"/>
</dbReference>
<dbReference type="InterPro" id="IPR013815">
    <property type="entry name" value="ATP_grasp_subdomain_1"/>
</dbReference>
<dbReference type="GO" id="GO:0008360">
    <property type="term" value="P:regulation of cell shape"/>
    <property type="evidence" value="ECO:0007669"/>
    <property type="project" value="UniProtKB-KW"/>
</dbReference>
<dbReference type="PANTHER" id="PTHR23132:SF25">
    <property type="entry name" value="D-ALANINE--D-ALANINE LIGASE A"/>
    <property type="match status" value="1"/>
</dbReference>
<comment type="pathway">
    <text evidence="16">Glycan biosynthesis.</text>
</comment>
<comment type="subcellular location">
    <subcellularLocation>
        <location evidence="3">Cytoplasm</location>
    </subcellularLocation>
</comment>
<keyword evidence="14" id="KW-0464">Manganese</keyword>
<accession>A0A1J5QD03</accession>
<keyword evidence="7 18" id="KW-0436">Ligase</keyword>
<keyword evidence="11" id="KW-0460">Magnesium</keyword>
<evidence type="ECO:0000256" key="15">
    <source>
        <dbReference type="ARBA" id="ARBA00023316"/>
    </source>
</evidence>
<evidence type="ECO:0000256" key="13">
    <source>
        <dbReference type="ARBA" id="ARBA00022984"/>
    </source>
</evidence>
<dbReference type="NCBIfam" id="NF002528">
    <property type="entry name" value="PRK01966.1-4"/>
    <property type="match status" value="1"/>
</dbReference>
<dbReference type="HAMAP" id="MF_00047">
    <property type="entry name" value="Dala_Dala_lig"/>
    <property type="match status" value="1"/>
</dbReference>
<evidence type="ECO:0000256" key="5">
    <source>
        <dbReference type="ARBA" id="ARBA00010871"/>
    </source>
</evidence>
<name>A0A1J5QD03_9ZZZZ</name>
<dbReference type="PIRSF" id="PIRSF039102">
    <property type="entry name" value="Ddl/VanB"/>
    <property type="match status" value="1"/>
</dbReference>
<sequence length="318" mass="34004">MANSDPAHYALEDGDLPSIDGTGMEVVLAGDPTRGNLLISEPGEFPSALGDLDVIFPLLHGPYGEDGTIQGLCELAGVAYVGSGVLASAVAMDKPVMKALFAQAGLVNTAHVVVTEAQWRSDPAKVTERVKQDLGFPVFVKPARAGSSNGISKVDSTATLVHAITDAQRHDPRIIIEKAVVGREIECGVLGNLSGGAETTLPAEIRVVGDHEFYDFQAKYLDDSTVLDVPADLPDSISAEIRRQSLVAFEALGCEGLARVDFFLTDEGQVIINEINTMPGFTPTSMYARMWAASGIDYSTLVDRLIQLALHRRRSVLR</sequence>
<dbReference type="PROSITE" id="PS00843">
    <property type="entry name" value="DALA_DALA_LIGASE_1"/>
    <property type="match status" value="1"/>
</dbReference>
<dbReference type="FunFam" id="3.30.1490.20:FF:000007">
    <property type="entry name" value="D-alanine--D-alanine ligase"/>
    <property type="match status" value="1"/>
</dbReference>
<comment type="caution">
    <text evidence="18">The sequence shown here is derived from an EMBL/GenBank/DDBJ whole genome shotgun (WGS) entry which is preliminary data.</text>
</comment>
<evidence type="ECO:0000256" key="12">
    <source>
        <dbReference type="ARBA" id="ARBA00022960"/>
    </source>
</evidence>